<dbReference type="EMBL" id="JBJQND010000012">
    <property type="protein sequence ID" value="KAL3858752.1"/>
    <property type="molecule type" value="Genomic_DNA"/>
</dbReference>
<feature type="transmembrane region" description="Helical" evidence="5">
    <location>
        <begin position="58"/>
        <end position="75"/>
    </location>
</feature>
<dbReference type="GO" id="GO:0016020">
    <property type="term" value="C:membrane"/>
    <property type="evidence" value="ECO:0007669"/>
    <property type="project" value="UniProtKB-SubCell"/>
</dbReference>
<evidence type="ECO:0000313" key="7">
    <source>
        <dbReference type="EMBL" id="KAL3858752.1"/>
    </source>
</evidence>
<evidence type="ECO:0000256" key="5">
    <source>
        <dbReference type="SAM" id="Phobius"/>
    </source>
</evidence>
<comment type="caution">
    <text evidence="7">The sequence shown here is derived from an EMBL/GenBank/DDBJ whole genome shotgun (WGS) entry which is preliminary data.</text>
</comment>
<dbReference type="Pfam" id="PF04116">
    <property type="entry name" value="FA_hydroxylase"/>
    <property type="match status" value="1"/>
</dbReference>
<dbReference type="InterPro" id="IPR050307">
    <property type="entry name" value="Sterol_Desaturase_Related"/>
</dbReference>
<organism evidence="7 8">
    <name type="scientific">Sinanodonta woodiana</name>
    <name type="common">Chinese pond mussel</name>
    <name type="synonym">Anodonta woodiana</name>
    <dbReference type="NCBI Taxonomy" id="1069815"/>
    <lineage>
        <taxon>Eukaryota</taxon>
        <taxon>Metazoa</taxon>
        <taxon>Spiralia</taxon>
        <taxon>Lophotrochozoa</taxon>
        <taxon>Mollusca</taxon>
        <taxon>Bivalvia</taxon>
        <taxon>Autobranchia</taxon>
        <taxon>Heteroconchia</taxon>
        <taxon>Palaeoheterodonta</taxon>
        <taxon>Unionida</taxon>
        <taxon>Unionoidea</taxon>
        <taxon>Unionidae</taxon>
        <taxon>Unioninae</taxon>
        <taxon>Sinanodonta</taxon>
    </lineage>
</organism>
<sequence>MTVLISCYELKKEDLAKLLQTIAVNFIVCGIPYSLIHFPFHRWRGSDLTLTFPDLPRLLLHLAVFAVVEEITFYYSHRLLHSKFLYSRVHKKHHEFTAPVGLASIYAHPLEFAFGNLTTVASGPLLLGSNHVTTMIWHVVAIAMTIIHHSGYHLPFLPSPEFHDFHHLNFVGNYGVLGILDWFHGTDTAFRKSRHFQRHRVIFSADEMR</sequence>
<keyword evidence="3 5" id="KW-1133">Transmembrane helix</keyword>
<comment type="subcellular location">
    <subcellularLocation>
        <location evidence="1">Membrane</location>
    </subcellularLocation>
</comment>
<evidence type="ECO:0000259" key="6">
    <source>
        <dbReference type="Pfam" id="PF04116"/>
    </source>
</evidence>
<name>A0ABD3VAZ8_SINWO</name>
<evidence type="ECO:0000256" key="3">
    <source>
        <dbReference type="ARBA" id="ARBA00022989"/>
    </source>
</evidence>
<evidence type="ECO:0000256" key="4">
    <source>
        <dbReference type="ARBA" id="ARBA00023136"/>
    </source>
</evidence>
<gene>
    <name evidence="7" type="ORF">ACJMK2_009005</name>
</gene>
<evidence type="ECO:0000313" key="8">
    <source>
        <dbReference type="Proteomes" id="UP001634394"/>
    </source>
</evidence>
<feature type="transmembrane region" description="Helical" evidence="5">
    <location>
        <begin position="18"/>
        <end position="38"/>
    </location>
</feature>
<protein>
    <recommendedName>
        <fullName evidence="6">Fatty acid hydroxylase domain-containing protein</fullName>
    </recommendedName>
</protein>
<dbReference type="InterPro" id="IPR006694">
    <property type="entry name" value="Fatty_acid_hydroxylase"/>
</dbReference>
<evidence type="ECO:0000256" key="2">
    <source>
        <dbReference type="ARBA" id="ARBA00022692"/>
    </source>
</evidence>
<reference evidence="7 8" key="1">
    <citation type="submission" date="2024-11" db="EMBL/GenBank/DDBJ databases">
        <title>Chromosome-level genome assembly of the freshwater bivalve Anodonta woodiana.</title>
        <authorList>
            <person name="Chen X."/>
        </authorList>
    </citation>
    <scope>NUCLEOTIDE SEQUENCE [LARGE SCALE GENOMIC DNA]</scope>
    <source>
        <strain evidence="7">MN2024</strain>
        <tissue evidence="7">Gills</tissue>
    </source>
</reference>
<keyword evidence="2 5" id="KW-0812">Transmembrane</keyword>
<proteinExistence type="predicted"/>
<dbReference type="PANTHER" id="PTHR11863">
    <property type="entry name" value="STEROL DESATURASE"/>
    <property type="match status" value="1"/>
</dbReference>
<dbReference type="Proteomes" id="UP001634394">
    <property type="component" value="Unassembled WGS sequence"/>
</dbReference>
<evidence type="ECO:0000256" key="1">
    <source>
        <dbReference type="ARBA" id="ARBA00004370"/>
    </source>
</evidence>
<accession>A0ABD3VAZ8</accession>
<feature type="domain" description="Fatty acid hydroxylase" evidence="6">
    <location>
        <begin position="63"/>
        <end position="186"/>
    </location>
</feature>
<keyword evidence="4 5" id="KW-0472">Membrane</keyword>
<keyword evidence="8" id="KW-1185">Reference proteome</keyword>
<dbReference type="AlphaFoldDB" id="A0ABD3VAZ8"/>